<dbReference type="STRING" id="1823756.A4H34_06685"/>
<gene>
    <name evidence="11" type="ORF">A4H34_06685</name>
</gene>
<dbReference type="Pfam" id="PF01035">
    <property type="entry name" value="DNA_binding_1"/>
    <property type="match status" value="1"/>
</dbReference>
<evidence type="ECO:0000256" key="2">
    <source>
        <dbReference type="ARBA" id="ARBA00008711"/>
    </source>
</evidence>
<evidence type="ECO:0000256" key="6">
    <source>
        <dbReference type="ARBA" id="ARBA00022763"/>
    </source>
</evidence>
<keyword evidence="4" id="KW-0489">Methyltransferase</keyword>
<dbReference type="FunFam" id="1.10.10.10:FF:000214">
    <property type="entry name" value="Methylated-DNA--protein-cysteine methyltransferase"/>
    <property type="match status" value="1"/>
</dbReference>
<dbReference type="EC" id="2.1.1.63" evidence="3"/>
<dbReference type="EMBL" id="LVZK01000001">
    <property type="protein sequence ID" value="OAP86789.1"/>
    <property type="molecule type" value="Genomic_DNA"/>
</dbReference>
<dbReference type="OrthoDB" id="9811249at2"/>
<comment type="catalytic activity">
    <reaction evidence="8">
        <text>a 6-O-methyl-2'-deoxyguanosine in DNA + L-cysteinyl-[protein] = S-methyl-L-cysteinyl-[protein] + a 2'-deoxyguanosine in DNA</text>
        <dbReference type="Rhea" id="RHEA:24000"/>
        <dbReference type="Rhea" id="RHEA-COMP:10131"/>
        <dbReference type="Rhea" id="RHEA-COMP:10132"/>
        <dbReference type="Rhea" id="RHEA-COMP:11367"/>
        <dbReference type="Rhea" id="RHEA-COMP:11368"/>
        <dbReference type="ChEBI" id="CHEBI:29950"/>
        <dbReference type="ChEBI" id="CHEBI:82612"/>
        <dbReference type="ChEBI" id="CHEBI:85445"/>
        <dbReference type="ChEBI" id="CHEBI:85448"/>
        <dbReference type="EC" id="2.1.1.63"/>
    </reaction>
</comment>
<keyword evidence="5" id="KW-0808">Transferase</keyword>
<evidence type="ECO:0000313" key="11">
    <source>
        <dbReference type="EMBL" id="OAP86789.1"/>
    </source>
</evidence>
<dbReference type="NCBIfam" id="TIGR00589">
    <property type="entry name" value="ogt"/>
    <property type="match status" value="1"/>
</dbReference>
<dbReference type="InterPro" id="IPR001497">
    <property type="entry name" value="MethylDNA_cys_MeTrfase_AS"/>
</dbReference>
<evidence type="ECO:0000313" key="12">
    <source>
        <dbReference type="Proteomes" id="UP000078368"/>
    </source>
</evidence>
<dbReference type="GO" id="GO:0006281">
    <property type="term" value="P:DNA repair"/>
    <property type="evidence" value="ECO:0007669"/>
    <property type="project" value="UniProtKB-KW"/>
</dbReference>
<dbReference type="GO" id="GO:0003908">
    <property type="term" value="F:methylated-DNA-[protein]-cysteine S-methyltransferase activity"/>
    <property type="evidence" value="ECO:0007669"/>
    <property type="project" value="UniProtKB-EC"/>
</dbReference>
<dbReference type="PROSITE" id="PS00374">
    <property type="entry name" value="MGMT"/>
    <property type="match status" value="1"/>
</dbReference>
<reference evidence="11 12" key="1">
    <citation type="submission" date="2016-04" db="EMBL/GenBank/DDBJ databases">
        <title>Peptidophaga gingivicola gen. nov., sp. nov., isolated from human subgingival plaque.</title>
        <authorList>
            <person name="Beall C.J."/>
            <person name="Mokrzan E.M."/>
            <person name="Griffen A.L."/>
            <person name="Leys E.J."/>
        </authorList>
    </citation>
    <scope>NUCLEOTIDE SEQUENCE [LARGE SCALE GENOMIC DNA]</scope>
    <source>
        <strain evidence="11 12">BA112</strain>
    </source>
</reference>
<evidence type="ECO:0000256" key="5">
    <source>
        <dbReference type="ARBA" id="ARBA00022679"/>
    </source>
</evidence>
<dbReference type="InterPro" id="IPR036388">
    <property type="entry name" value="WH-like_DNA-bd_sf"/>
</dbReference>
<dbReference type="InterPro" id="IPR008332">
    <property type="entry name" value="MethylG_MeTrfase_N"/>
</dbReference>
<dbReference type="Gene3D" id="1.10.10.10">
    <property type="entry name" value="Winged helix-like DNA-binding domain superfamily/Winged helix DNA-binding domain"/>
    <property type="match status" value="1"/>
</dbReference>
<keyword evidence="7" id="KW-0234">DNA repair</keyword>
<dbReference type="SUPFAM" id="SSF53155">
    <property type="entry name" value="Methylated DNA-protein cysteine methyltransferase domain"/>
    <property type="match status" value="1"/>
</dbReference>
<dbReference type="CDD" id="cd06445">
    <property type="entry name" value="ATase"/>
    <property type="match status" value="1"/>
</dbReference>
<dbReference type="GO" id="GO:0032259">
    <property type="term" value="P:methylation"/>
    <property type="evidence" value="ECO:0007669"/>
    <property type="project" value="UniProtKB-KW"/>
</dbReference>
<dbReference type="PANTHER" id="PTHR10815:SF13">
    <property type="entry name" value="METHYLATED-DNA--PROTEIN-CYSTEINE METHYLTRANSFERASE"/>
    <property type="match status" value="1"/>
</dbReference>
<sequence>MSALHYCIHKTPIGELLVAESDGALVRVAFSRENFDVVLSDLSDAHAIEAEVASVALHVAARQLDEYFRGERASFDVPLGADPETPLKRAVRETLLSSEPGEVMTYKELAEASGFPSAIRAAASACASNPLPIVVPCHRVVRSDGSPGQYLGGAGAKRFLLDLEAQASA</sequence>
<evidence type="ECO:0000256" key="4">
    <source>
        <dbReference type="ARBA" id="ARBA00022603"/>
    </source>
</evidence>
<dbReference type="InterPro" id="IPR036631">
    <property type="entry name" value="MGMT_N_sf"/>
</dbReference>
<protein>
    <recommendedName>
        <fullName evidence="3">methylated-DNA--[protein]-cysteine S-methyltransferase</fullName>
        <ecNumber evidence="3">2.1.1.63</ecNumber>
    </recommendedName>
</protein>
<dbReference type="Gene3D" id="3.30.160.70">
    <property type="entry name" value="Methylated DNA-protein cysteine methyltransferase domain"/>
    <property type="match status" value="1"/>
</dbReference>
<evidence type="ECO:0000259" key="9">
    <source>
        <dbReference type="Pfam" id="PF01035"/>
    </source>
</evidence>
<evidence type="ECO:0000256" key="8">
    <source>
        <dbReference type="ARBA" id="ARBA00049348"/>
    </source>
</evidence>
<dbReference type="InterPro" id="IPR036217">
    <property type="entry name" value="MethylDNA_cys_MeTrfase_DNAb"/>
</dbReference>
<comment type="catalytic activity">
    <reaction evidence="1">
        <text>a 4-O-methyl-thymidine in DNA + L-cysteinyl-[protein] = a thymidine in DNA + S-methyl-L-cysteinyl-[protein]</text>
        <dbReference type="Rhea" id="RHEA:53428"/>
        <dbReference type="Rhea" id="RHEA-COMP:10131"/>
        <dbReference type="Rhea" id="RHEA-COMP:10132"/>
        <dbReference type="Rhea" id="RHEA-COMP:13555"/>
        <dbReference type="Rhea" id="RHEA-COMP:13556"/>
        <dbReference type="ChEBI" id="CHEBI:29950"/>
        <dbReference type="ChEBI" id="CHEBI:82612"/>
        <dbReference type="ChEBI" id="CHEBI:137386"/>
        <dbReference type="ChEBI" id="CHEBI:137387"/>
        <dbReference type="EC" id="2.1.1.63"/>
    </reaction>
</comment>
<evidence type="ECO:0000256" key="3">
    <source>
        <dbReference type="ARBA" id="ARBA00011918"/>
    </source>
</evidence>
<dbReference type="InterPro" id="IPR014048">
    <property type="entry name" value="MethylDNA_cys_MeTrfase_DNA-bd"/>
</dbReference>
<feature type="domain" description="Methylated-DNA-[protein]-cysteine S-methyltransferase DNA binding" evidence="9">
    <location>
        <begin position="87"/>
        <end position="165"/>
    </location>
</feature>
<evidence type="ECO:0000259" key="10">
    <source>
        <dbReference type="Pfam" id="PF02870"/>
    </source>
</evidence>
<evidence type="ECO:0000256" key="1">
    <source>
        <dbReference type="ARBA" id="ARBA00001286"/>
    </source>
</evidence>
<dbReference type="Proteomes" id="UP000078368">
    <property type="component" value="Unassembled WGS sequence"/>
</dbReference>
<dbReference type="SUPFAM" id="SSF46767">
    <property type="entry name" value="Methylated DNA-protein cysteine methyltransferase, C-terminal domain"/>
    <property type="match status" value="1"/>
</dbReference>
<dbReference type="RefSeq" id="WP_009198882.1">
    <property type="nucleotide sequence ID" value="NZ_LVZK01000001.1"/>
</dbReference>
<comment type="similarity">
    <text evidence="2">Belongs to the MGMT family.</text>
</comment>
<keyword evidence="6" id="KW-0227">DNA damage</keyword>
<accession>A0A179B601</accession>
<dbReference type="Pfam" id="PF02870">
    <property type="entry name" value="Methyltransf_1N"/>
    <property type="match status" value="1"/>
</dbReference>
<evidence type="ECO:0000256" key="7">
    <source>
        <dbReference type="ARBA" id="ARBA00023204"/>
    </source>
</evidence>
<comment type="caution">
    <text evidence="11">The sequence shown here is derived from an EMBL/GenBank/DDBJ whole genome shotgun (WGS) entry which is preliminary data.</text>
</comment>
<proteinExistence type="inferred from homology"/>
<organism evidence="11 12">
    <name type="scientific">Peptidiphaga gingivicola</name>
    <dbReference type="NCBI Taxonomy" id="2741497"/>
    <lineage>
        <taxon>Bacteria</taxon>
        <taxon>Bacillati</taxon>
        <taxon>Actinomycetota</taxon>
        <taxon>Actinomycetes</taxon>
        <taxon>Actinomycetales</taxon>
        <taxon>Actinomycetaceae</taxon>
        <taxon>Peptidiphaga</taxon>
    </lineage>
</organism>
<name>A0A179B601_9ACTO</name>
<dbReference type="AlphaFoldDB" id="A0A179B601"/>
<feature type="domain" description="Methylguanine DNA methyltransferase ribonuclease-like" evidence="10">
    <location>
        <begin position="5"/>
        <end position="79"/>
    </location>
</feature>
<keyword evidence="12" id="KW-1185">Reference proteome</keyword>
<dbReference type="PANTHER" id="PTHR10815">
    <property type="entry name" value="METHYLATED-DNA--PROTEIN-CYSTEINE METHYLTRANSFERASE"/>
    <property type="match status" value="1"/>
</dbReference>